<feature type="coiled-coil region" evidence="2">
    <location>
        <begin position="217"/>
        <end position="270"/>
    </location>
</feature>
<dbReference type="GO" id="GO:0034456">
    <property type="term" value="C:UTP-C complex"/>
    <property type="evidence" value="ECO:0007669"/>
    <property type="project" value="TreeGrafter"/>
</dbReference>
<gene>
    <name evidence="5" type="ORF">CANTEDRAFT_100606</name>
</gene>
<dbReference type="EMBL" id="GL996510">
    <property type="protein sequence ID" value="EGV66411.1"/>
    <property type="molecule type" value="Genomic_DNA"/>
</dbReference>
<dbReference type="AlphaFoldDB" id="G3AXK9"/>
<evidence type="ECO:0008006" key="7">
    <source>
        <dbReference type="Google" id="ProtNLM"/>
    </source>
</evidence>
<evidence type="ECO:0000259" key="4">
    <source>
        <dbReference type="Pfam" id="PF17799"/>
    </source>
</evidence>
<reference evidence="5 6" key="1">
    <citation type="journal article" date="2011" name="Proc. Natl. Acad. Sci. U.S.A.">
        <title>Comparative genomics of xylose-fermenting fungi for enhanced biofuel production.</title>
        <authorList>
            <person name="Wohlbach D.J."/>
            <person name="Kuo A."/>
            <person name="Sato T.K."/>
            <person name="Potts K.M."/>
            <person name="Salamov A.A."/>
            <person name="LaButti K.M."/>
            <person name="Sun H."/>
            <person name="Clum A."/>
            <person name="Pangilinan J.L."/>
            <person name="Lindquist E.A."/>
            <person name="Lucas S."/>
            <person name="Lapidus A."/>
            <person name="Jin M."/>
            <person name="Gunawan C."/>
            <person name="Balan V."/>
            <person name="Dale B.E."/>
            <person name="Jeffries T.W."/>
            <person name="Zinkel R."/>
            <person name="Barry K.W."/>
            <person name="Grigoriev I.V."/>
            <person name="Gasch A.P."/>
        </authorList>
    </citation>
    <scope>NUCLEOTIDE SEQUENCE [LARGE SCALE GENOMIC DNA]</scope>
    <source>
        <strain evidence="6">ATCC 10573 / BCRC 21748 / CBS 615 / JCM 9827 / NBRC 10315 / NRRL Y-1498 / VKM Y-70</strain>
    </source>
</reference>
<comment type="similarity">
    <text evidence="1">Belongs to the RRP7 family.</text>
</comment>
<feature type="domain" description="Ribosomal RNA-processing protein 7 C-terminal" evidence="3">
    <location>
        <begin position="161"/>
        <end position="283"/>
    </location>
</feature>
<dbReference type="GO" id="GO:0000028">
    <property type="term" value="P:ribosomal small subunit assembly"/>
    <property type="evidence" value="ECO:0007669"/>
    <property type="project" value="TreeGrafter"/>
</dbReference>
<keyword evidence="6" id="KW-1185">Reference proteome</keyword>
<evidence type="ECO:0000256" key="1">
    <source>
        <dbReference type="ARBA" id="ARBA00006110"/>
    </source>
</evidence>
<dbReference type="KEGG" id="cten:18245399"/>
<accession>G3AXK9</accession>
<dbReference type="Pfam" id="PF17799">
    <property type="entry name" value="RRM_Rrp7"/>
    <property type="match status" value="1"/>
</dbReference>
<protein>
    <recommendedName>
        <fullName evidence="7">Ribosomal RNA-processing protein 7</fullName>
    </recommendedName>
</protein>
<dbReference type="InterPro" id="IPR024326">
    <property type="entry name" value="RRP7_C"/>
</dbReference>
<dbReference type="GO" id="GO:0006364">
    <property type="term" value="P:rRNA processing"/>
    <property type="evidence" value="ECO:0007669"/>
    <property type="project" value="TreeGrafter"/>
</dbReference>
<dbReference type="eggNOG" id="KOG4008">
    <property type="taxonomic scope" value="Eukaryota"/>
</dbReference>
<dbReference type="RefSeq" id="XP_006683669.1">
    <property type="nucleotide sequence ID" value="XM_006683606.1"/>
</dbReference>
<organism evidence="6">
    <name type="scientific">Candida tenuis (strain ATCC 10573 / BCRC 21748 / CBS 615 / JCM 9827 / NBRC 10315 / NRRL Y-1498 / VKM Y-70)</name>
    <name type="common">Yeast</name>
    <name type="synonym">Yamadazyma tenuis</name>
    <dbReference type="NCBI Taxonomy" id="590646"/>
    <lineage>
        <taxon>Eukaryota</taxon>
        <taxon>Fungi</taxon>
        <taxon>Dikarya</taxon>
        <taxon>Ascomycota</taxon>
        <taxon>Saccharomycotina</taxon>
        <taxon>Pichiomycetes</taxon>
        <taxon>Debaryomycetaceae</taxon>
        <taxon>Yamadazyma</taxon>
    </lineage>
</organism>
<evidence type="ECO:0000256" key="2">
    <source>
        <dbReference type="SAM" id="Coils"/>
    </source>
</evidence>
<sequence length="283" mass="32076">MVTEIKGFKVLPLKIPNSSVESYIFFKKHEVKLAGDSESRSIFFCNLPIASTTKVLKKFFQNIAIGATMESFTASYLTDSAEDVFLDLSKLTSDLDIPSEVDESSAKLPKNCGIVTFIDKSAFQLAMNKLKSLSSGYKVVEWPLEANSFGSQYFLGKYHSQVLDVETLSNSVSQALIDFDKAEKDSIEHLSNQRELVDEDGFTLVVGPQRKTKAGILGQQKSAIAKAESQKAQAKMKKKQKEDFYRFQLREKKKEEMNELLRKFKADQEKVRAMSDKKRFRPY</sequence>
<dbReference type="OrthoDB" id="5390at2759"/>
<dbReference type="Gene3D" id="6.10.250.1770">
    <property type="match status" value="1"/>
</dbReference>
<evidence type="ECO:0000313" key="6">
    <source>
        <dbReference type="Proteomes" id="UP000000707"/>
    </source>
</evidence>
<proteinExistence type="inferred from homology"/>
<evidence type="ECO:0000259" key="3">
    <source>
        <dbReference type="Pfam" id="PF12923"/>
    </source>
</evidence>
<feature type="domain" description="Rrp7 RRM-like N-terminal" evidence="4">
    <location>
        <begin position="4"/>
        <end position="158"/>
    </location>
</feature>
<dbReference type="STRING" id="590646.G3AXK9"/>
<keyword evidence="2" id="KW-0175">Coiled coil</keyword>
<dbReference type="InterPro" id="IPR040447">
    <property type="entry name" value="RRM_Rrp7"/>
</dbReference>
<dbReference type="GO" id="GO:0032545">
    <property type="term" value="C:CURI complex"/>
    <property type="evidence" value="ECO:0007669"/>
    <property type="project" value="TreeGrafter"/>
</dbReference>
<evidence type="ECO:0000313" key="5">
    <source>
        <dbReference type="EMBL" id="EGV66411.1"/>
    </source>
</evidence>
<dbReference type="HOGENOM" id="CLU_053375_0_0_1"/>
<name>G3AXK9_CANTC</name>
<dbReference type="Proteomes" id="UP000000707">
    <property type="component" value="Unassembled WGS sequence"/>
</dbReference>
<dbReference type="InterPro" id="IPR040446">
    <property type="entry name" value="RRP7"/>
</dbReference>
<dbReference type="GeneID" id="18245399"/>
<dbReference type="PANTHER" id="PTHR13191">
    <property type="entry name" value="RIBOSOMAL RNA PROCESSING PROTEIN 7-RELATED"/>
    <property type="match status" value="1"/>
</dbReference>
<dbReference type="PANTHER" id="PTHR13191:SF0">
    <property type="entry name" value="RIBOSOMAL RNA-PROCESSING PROTEIN 7 HOMOLOG A-RELATED"/>
    <property type="match status" value="1"/>
</dbReference>
<dbReference type="Pfam" id="PF12923">
    <property type="entry name" value="RRP7"/>
    <property type="match status" value="1"/>
</dbReference>